<evidence type="ECO:0000313" key="9">
    <source>
        <dbReference type="Proteomes" id="UP000054408"/>
    </source>
</evidence>
<dbReference type="AlphaFoldDB" id="A0A0L0DFQ1"/>
<dbReference type="EMBL" id="GL349459">
    <property type="protein sequence ID" value="KNC50133.1"/>
    <property type="molecule type" value="Genomic_DNA"/>
</dbReference>
<keyword evidence="2" id="KW-0677">Repeat</keyword>
<evidence type="ECO:0000256" key="5">
    <source>
        <dbReference type="SAM" id="Phobius"/>
    </source>
</evidence>
<evidence type="ECO:0000313" key="8">
    <source>
        <dbReference type="EMBL" id="KNC50133.1"/>
    </source>
</evidence>
<dbReference type="InterPro" id="IPR001298">
    <property type="entry name" value="Filamin/ABP280_rpt"/>
</dbReference>
<dbReference type="InterPro" id="IPR044801">
    <property type="entry name" value="Filamin"/>
</dbReference>
<dbReference type="Pfam" id="PF00139">
    <property type="entry name" value="Lectin_legB"/>
    <property type="match status" value="1"/>
</dbReference>
<dbReference type="InterPro" id="IPR017868">
    <property type="entry name" value="Filamin/ABP280_repeat-like"/>
</dbReference>
<feature type="repeat" description="Filamin" evidence="3">
    <location>
        <begin position="489"/>
        <end position="589"/>
    </location>
</feature>
<keyword evidence="9" id="KW-1185">Reference proteome</keyword>
<dbReference type="OrthoDB" id="5334309at2759"/>
<dbReference type="Gene3D" id="2.60.120.200">
    <property type="match status" value="1"/>
</dbReference>
<gene>
    <name evidence="8" type="ORF">AMSG_05907</name>
</gene>
<dbReference type="PROSITE" id="PS50194">
    <property type="entry name" value="FILAMIN_REPEAT"/>
    <property type="match status" value="5"/>
</dbReference>
<dbReference type="InterPro" id="IPR013783">
    <property type="entry name" value="Ig-like_fold"/>
</dbReference>
<feature type="transmembrane region" description="Helical" evidence="5">
    <location>
        <begin position="1036"/>
        <end position="1061"/>
    </location>
</feature>
<dbReference type="Proteomes" id="UP000054408">
    <property type="component" value="Unassembled WGS sequence"/>
</dbReference>
<dbReference type="GO" id="GO:0051015">
    <property type="term" value="F:actin filament binding"/>
    <property type="evidence" value="ECO:0007669"/>
    <property type="project" value="InterPro"/>
</dbReference>
<name>A0A0L0DFQ1_THETB</name>
<feature type="compositionally biased region" description="Polar residues" evidence="4">
    <location>
        <begin position="1076"/>
        <end position="1094"/>
    </location>
</feature>
<feature type="domain" description="Legume lectin" evidence="7">
    <location>
        <begin position="38"/>
        <end position="279"/>
    </location>
</feature>
<protein>
    <recommendedName>
        <fullName evidence="7">Legume lectin domain-containing protein</fullName>
    </recommendedName>
</protein>
<dbReference type="InterPro" id="IPR001220">
    <property type="entry name" value="Legume_lectin_dom"/>
</dbReference>
<dbReference type="Gene3D" id="2.60.40.10">
    <property type="entry name" value="Immunoglobulins"/>
    <property type="match status" value="5"/>
</dbReference>
<evidence type="ECO:0000256" key="6">
    <source>
        <dbReference type="SAM" id="SignalP"/>
    </source>
</evidence>
<sequence length="1101" mass="112509">MAHVLAGSEDSYSHLLYLFIMLSLSLSLSSGTTPPPATAFSYSNFTSTAGLQLSIAEVVSVGGRHVVALPDIALSGAGSVFTTNHVQLNGFVTSFKLNFTSLEGIPAQDGVAFVVNASPKQYAGAGAGIGYAATEPTGTTGIPLSLAVEFDIFSDADMNDPLLPHISVHSLGGEPNSAREAAPAVLCAPATALPSFFNPDGVEIRIEYSSPLAWAPPGSSPSLRVWFEPIATPVFTCHAYDLPALVAPASRAAKIGFTGATGPAGGALQQLMAWHYTSLSQPIANVSLASGPGLTAATAGATAHFSITLHDQYGFVYPYPVPDSSLTARLDPPPAPGTGSVELVYTGDGVYSGTYSLQRAGPVKLLLQLGGAPVADSPYTVTVAPAALDAARSHYAPTPTDGYAGQIFPITIQTVDVYGNNLTAESAAPVVADVVPLSLDPHFAVTYADAGRYVGTYQFTRAGEPYSMGVSISSILLNNGGVYLFGIRPGLPDPASTVTSGNGVHGAVVGSLAAINFALFDKYGNPQVVGGAPLKAVQASGPAALDLSLVDHADGNYTLTYSSTVAGDYAVDVTLAGTAIAGSPLPLTLLSTNKPDVSKTLVSGPGVAPSGSHVGRNLALYIVARDEFGNVIDPALLAVAANVTTVAAPLAPLPLTGPTLLNASIFAFEYFATLAGEYHVSVTVDGVPPPDSPLLVVLGPSTPDATTSTIATSPQQLVHPAGTLVNISLVLCDVWSNVLTSADVALVGLNITRALTANLTATPLTSGGRPIPLPPFVFDAETLLWHTSYGLTHAAQYELWILLNGAVVAPQVQPLPALITPAAAARPKTTVAGSGVSPSTAAGDDAFTIDVFDAYGNRIVGATLAAAAINVAVTEVGSGATVPIAFVSETSPFVITYPATNASAIYAVAIVQDGVPLPDSPYRVHIEPDALYGPASIATGPTALSHGHDGTFWLRGTDRYGNDMTASAMAARSNNVSLIVSGPVSGTVVMAAEPASLAWRASFGFRKAGKYEVLVMVNGMSARNSPFRVHVSGPNIGLIVGLVVAAVAIVLAIAVVVGFRLRARRAAARQRPDETQLLSPTAGTYGSTPASQVSPPSPTSA</sequence>
<keyword evidence="1" id="KW-0430">Lectin</keyword>
<feature type="repeat" description="Filamin" evidence="3">
    <location>
        <begin position="821"/>
        <end position="926"/>
    </location>
</feature>
<evidence type="ECO:0000256" key="4">
    <source>
        <dbReference type="SAM" id="MobiDB-lite"/>
    </source>
</evidence>
<evidence type="ECO:0000256" key="1">
    <source>
        <dbReference type="ARBA" id="ARBA00022734"/>
    </source>
</evidence>
<dbReference type="SUPFAM" id="SSF81296">
    <property type="entry name" value="E set domains"/>
    <property type="match status" value="4"/>
</dbReference>
<feature type="chain" id="PRO_5005537391" description="Legume lectin domain-containing protein" evidence="6">
    <location>
        <begin position="32"/>
        <end position="1101"/>
    </location>
</feature>
<feature type="repeat" description="Filamin" evidence="3">
    <location>
        <begin position="592"/>
        <end position="698"/>
    </location>
</feature>
<keyword evidence="5" id="KW-0472">Membrane</keyword>
<feature type="repeat" description="Filamin" evidence="3">
    <location>
        <begin position="289"/>
        <end position="383"/>
    </location>
</feature>
<dbReference type="GO" id="GO:0030036">
    <property type="term" value="P:actin cytoskeleton organization"/>
    <property type="evidence" value="ECO:0007669"/>
    <property type="project" value="InterPro"/>
</dbReference>
<evidence type="ECO:0000256" key="2">
    <source>
        <dbReference type="ARBA" id="ARBA00022737"/>
    </source>
</evidence>
<feature type="repeat" description="Filamin" evidence="3">
    <location>
        <begin position="963"/>
        <end position="1031"/>
    </location>
</feature>
<dbReference type="InterPro" id="IPR014756">
    <property type="entry name" value="Ig_E-set"/>
</dbReference>
<organism evidence="8 9">
    <name type="scientific">Thecamonas trahens ATCC 50062</name>
    <dbReference type="NCBI Taxonomy" id="461836"/>
    <lineage>
        <taxon>Eukaryota</taxon>
        <taxon>Apusozoa</taxon>
        <taxon>Apusomonadida</taxon>
        <taxon>Apusomonadidae</taxon>
        <taxon>Thecamonas</taxon>
    </lineage>
</organism>
<dbReference type="InterPro" id="IPR013320">
    <property type="entry name" value="ConA-like_dom_sf"/>
</dbReference>
<dbReference type="PANTHER" id="PTHR38537">
    <property type="entry name" value="JITTERBUG, ISOFORM N"/>
    <property type="match status" value="1"/>
</dbReference>
<dbReference type="RefSeq" id="XP_013757290.1">
    <property type="nucleotide sequence ID" value="XM_013901836.1"/>
</dbReference>
<proteinExistence type="predicted"/>
<evidence type="ECO:0000256" key="3">
    <source>
        <dbReference type="PROSITE-ProRule" id="PRU00087"/>
    </source>
</evidence>
<feature type="region of interest" description="Disordered" evidence="4">
    <location>
        <begin position="1070"/>
        <end position="1101"/>
    </location>
</feature>
<dbReference type="GeneID" id="25565210"/>
<keyword evidence="5" id="KW-0812">Transmembrane</keyword>
<evidence type="ECO:0000259" key="7">
    <source>
        <dbReference type="Pfam" id="PF00139"/>
    </source>
</evidence>
<dbReference type="Pfam" id="PF00630">
    <property type="entry name" value="Filamin"/>
    <property type="match status" value="2"/>
</dbReference>
<dbReference type="STRING" id="461836.A0A0L0DFQ1"/>
<dbReference type="PANTHER" id="PTHR38537:SF8">
    <property type="entry name" value="FILAMIN-A"/>
    <property type="match status" value="1"/>
</dbReference>
<reference evidence="8 9" key="1">
    <citation type="submission" date="2010-05" db="EMBL/GenBank/DDBJ databases">
        <title>The Genome Sequence of Thecamonas trahens ATCC 50062.</title>
        <authorList>
            <consortium name="The Broad Institute Genome Sequencing Platform"/>
            <person name="Russ C."/>
            <person name="Cuomo C."/>
            <person name="Shea T."/>
            <person name="Young S.K."/>
            <person name="Zeng Q."/>
            <person name="Koehrsen M."/>
            <person name="Haas B."/>
            <person name="Borodovsky M."/>
            <person name="Guigo R."/>
            <person name="Alvarado L."/>
            <person name="Berlin A."/>
            <person name="Bochicchio J."/>
            <person name="Borenstein D."/>
            <person name="Chapman S."/>
            <person name="Chen Z."/>
            <person name="Freedman E."/>
            <person name="Gellesch M."/>
            <person name="Goldberg J."/>
            <person name="Griggs A."/>
            <person name="Gujja S."/>
            <person name="Heilman E."/>
            <person name="Heiman D."/>
            <person name="Hepburn T."/>
            <person name="Howarth C."/>
            <person name="Jen D."/>
            <person name="Larson L."/>
            <person name="Mehta T."/>
            <person name="Park D."/>
            <person name="Pearson M."/>
            <person name="Roberts A."/>
            <person name="Saif S."/>
            <person name="Shenoy N."/>
            <person name="Sisk P."/>
            <person name="Stolte C."/>
            <person name="Sykes S."/>
            <person name="Thomson T."/>
            <person name="Walk T."/>
            <person name="White J."/>
            <person name="Yandava C."/>
            <person name="Burger G."/>
            <person name="Gray M.W."/>
            <person name="Holland P.W.H."/>
            <person name="King N."/>
            <person name="Lang F.B.F."/>
            <person name="Roger A.J."/>
            <person name="Ruiz-Trillo I."/>
            <person name="Lander E."/>
            <person name="Nusbaum C."/>
        </authorList>
    </citation>
    <scope>NUCLEOTIDE SEQUENCE [LARGE SCALE GENOMIC DNA]</scope>
    <source>
        <strain evidence="8 9">ATCC 50062</strain>
    </source>
</reference>
<dbReference type="SUPFAM" id="SSF49899">
    <property type="entry name" value="Concanavalin A-like lectins/glucanases"/>
    <property type="match status" value="1"/>
</dbReference>
<keyword evidence="6" id="KW-0732">Signal</keyword>
<dbReference type="GO" id="GO:0030246">
    <property type="term" value="F:carbohydrate binding"/>
    <property type="evidence" value="ECO:0007669"/>
    <property type="project" value="UniProtKB-KW"/>
</dbReference>
<keyword evidence="5" id="KW-1133">Transmembrane helix</keyword>
<feature type="signal peptide" evidence="6">
    <location>
        <begin position="1"/>
        <end position="31"/>
    </location>
</feature>
<dbReference type="SMART" id="SM00557">
    <property type="entry name" value="IG_FLMN"/>
    <property type="match status" value="3"/>
</dbReference>
<accession>A0A0L0DFQ1</accession>